<dbReference type="Pfam" id="PF01189">
    <property type="entry name" value="Methyltr_RsmB-F"/>
    <property type="match status" value="1"/>
</dbReference>
<evidence type="ECO:0000313" key="15">
    <source>
        <dbReference type="EMBL" id="EDP46746.1"/>
    </source>
</evidence>
<comment type="caution">
    <text evidence="15">The sequence shown here is derived from an EMBL/GenBank/DDBJ whole genome shotgun (WGS) entry which is preliminary data.</text>
</comment>
<dbReference type="InterPro" id="IPR035926">
    <property type="entry name" value="NusB-like_sf"/>
</dbReference>
<gene>
    <name evidence="15" type="primary">sun</name>
    <name evidence="15" type="ORF">RICGR_0075</name>
</gene>
<evidence type="ECO:0000256" key="8">
    <source>
        <dbReference type="ARBA" id="ARBA00022691"/>
    </source>
</evidence>
<dbReference type="SUPFAM" id="SSF53335">
    <property type="entry name" value="S-adenosyl-L-methionine-dependent methyltransferases"/>
    <property type="match status" value="1"/>
</dbReference>
<dbReference type="EMBL" id="AAQJ02000001">
    <property type="protein sequence ID" value="EDP46746.1"/>
    <property type="molecule type" value="Genomic_DNA"/>
</dbReference>
<dbReference type="Gene3D" id="3.30.70.1170">
    <property type="entry name" value="Sun protein, domain 3"/>
    <property type="match status" value="1"/>
</dbReference>
<dbReference type="eggNOG" id="COG0144">
    <property type="taxonomic scope" value="Bacteria"/>
</dbReference>
<name>A8PKU4_9COXI</name>
<dbReference type="Gene3D" id="1.10.940.10">
    <property type="entry name" value="NusB-like"/>
    <property type="match status" value="1"/>
</dbReference>
<evidence type="ECO:0000256" key="9">
    <source>
        <dbReference type="ARBA" id="ARBA00022884"/>
    </source>
</evidence>
<evidence type="ECO:0000259" key="14">
    <source>
        <dbReference type="PROSITE" id="PS51686"/>
    </source>
</evidence>
<dbReference type="GO" id="GO:0009383">
    <property type="term" value="F:rRNA (cytosine-C5-)-methyltransferase activity"/>
    <property type="evidence" value="ECO:0007669"/>
    <property type="project" value="TreeGrafter"/>
</dbReference>
<dbReference type="GO" id="GO:0005829">
    <property type="term" value="C:cytosol"/>
    <property type="evidence" value="ECO:0007669"/>
    <property type="project" value="TreeGrafter"/>
</dbReference>
<dbReference type="InterPro" id="IPR054728">
    <property type="entry name" value="RsmB-like_ferredoxin"/>
</dbReference>
<keyword evidence="6 13" id="KW-0489">Methyltransferase</keyword>
<dbReference type="InterPro" id="IPR023267">
    <property type="entry name" value="RCMT"/>
</dbReference>
<dbReference type="GO" id="GO:0006355">
    <property type="term" value="P:regulation of DNA-templated transcription"/>
    <property type="evidence" value="ECO:0007669"/>
    <property type="project" value="InterPro"/>
</dbReference>
<protein>
    <recommendedName>
        <fullName evidence="3">16S rRNA (cytosine(967)-C(5))-methyltransferase</fullName>
        <ecNumber evidence="3">2.1.1.176</ecNumber>
    </recommendedName>
    <alternativeName>
        <fullName evidence="10">16S rRNA m5C967 methyltransferase</fullName>
    </alternativeName>
    <alternativeName>
        <fullName evidence="11">rRNA (cytosine-C(5)-)-methyltransferase RsmB</fullName>
    </alternativeName>
</protein>
<dbReference type="Pfam" id="PF01029">
    <property type="entry name" value="NusB"/>
    <property type="match status" value="1"/>
</dbReference>
<dbReference type="PANTHER" id="PTHR22807:SF61">
    <property type="entry name" value="NOL1_NOP2_SUN FAMILY PROTEIN _ ANTITERMINATION NUSB DOMAIN-CONTAINING PROTEIN"/>
    <property type="match status" value="1"/>
</dbReference>
<keyword evidence="4" id="KW-0963">Cytoplasm</keyword>
<dbReference type="InterPro" id="IPR004573">
    <property type="entry name" value="rRNA_ssu_MeTfrase_B"/>
</dbReference>
<sequence>MSNTRRIAAHIISRFLKKKIALNTILFAEVPSGIDVRDRAFIQELCYGVIRWYFPLKKLSSFLLKKSLNRSDQDIYALVLVGLYQLNYLNISPHAAVYETVQAAKELRKRWAAPLINGVLRSFQRQKTGLLKKVSQITHLAHPDWLIKKLQHAWPNAWRSILDANNHLASMSLRVNQLEITRESYLQKLNNNNINATLSELSQSGIILDTSFPVDKLPGFRTGEISIQNISAQLSASLLLLEDGQHVLDACAAPGGKTTHILETQPELACCVAVDADVVRLTRLKDNLKRLKLTEKKIQLFPMKVQDFKIFWKGRMFDRILLDSPCSGTGVIRKHPDIKLLRREKDVIQLADQQYQLLSSLWGLLKPGGILLYVTCSVLPEENANVLKRFLTHHFDAREEVIRETWGLACPIGRQILPEIHGADGFYYARLRKLMREGIGLK</sequence>
<dbReference type="PRINTS" id="PR02008">
    <property type="entry name" value="RCMTFAMILY"/>
</dbReference>
<feature type="active site" description="Nucleophile" evidence="13">
    <location>
        <position position="376"/>
    </location>
</feature>
<evidence type="ECO:0000256" key="6">
    <source>
        <dbReference type="ARBA" id="ARBA00022603"/>
    </source>
</evidence>
<dbReference type="Gene3D" id="1.10.287.730">
    <property type="entry name" value="Helix hairpin bin"/>
    <property type="match status" value="1"/>
</dbReference>
<dbReference type="InterPro" id="IPR049560">
    <property type="entry name" value="MeTrfase_RsmB-F_NOP2_cat"/>
</dbReference>
<evidence type="ECO:0000256" key="4">
    <source>
        <dbReference type="ARBA" id="ARBA00022490"/>
    </source>
</evidence>
<feature type="binding site" evidence="13">
    <location>
        <position position="275"/>
    </location>
    <ligand>
        <name>S-adenosyl-L-methionine</name>
        <dbReference type="ChEBI" id="CHEBI:59789"/>
    </ligand>
</feature>
<comment type="caution">
    <text evidence="13">Lacks conserved residue(s) required for the propagation of feature annotation.</text>
</comment>
<dbReference type="Proteomes" id="UP000054075">
    <property type="component" value="Unassembled WGS sequence"/>
</dbReference>
<keyword evidence="16" id="KW-1185">Reference proteome</keyword>
<dbReference type="PROSITE" id="PS51686">
    <property type="entry name" value="SAM_MT_RSMB_NOP"/>
    <property type="match status" value="1"/>
</dbReference>
<dbReference type="InterPro" id="IPR006027">
    <property type="entry name" value="NusB_RsmB_TIM44"/>
</dbReference>
<organism evidence="15 16">
    <name type="scientific">Rickettsiella grylli</name>
    <dbReference type="NCBI Taxonomy" id="59196"/>
    <lineage>
        <taxon>Bacteria</taxon>
        <taxon>Pseudomonadati</taxon>
        <taxon>Pseudomonadota</taxon>
        <taxon>Gammaproteobacteria</taxon>
        <taxon>Legionellales</taxon>
        <taxon>Coxiellaceae</taxon>
        <taxon>Rickettsiella</taxon>
    </lineage>
</organism>
<dbReference type="EC" id="2.1.1.176" evidence="3"/>
<dbReference type="InterPro" id="IPR029063">
    <property type="entry name" value="SAM-dependent_MTases_sf"/>
</dbReference>
<evidence type="ECO:0000256" key="11">
    <source>
        <dbReference type="ARBA" id="ARBA00031088"/>
    </source>
</evidence>
<dbReference type="NCBIfam" id="TIGR00563">
    <property type="entry name" value="rsmB"/>
    <property type="match status" value="1"/>
</dbReference>
<dbReference type="CDD" id="cd02440">
    <property type="entry name" value="AdoMet_MTases"/>
    <property type="match status" value="1"/>
</dbReference>
<dbReference type="Pfam" id="PF22458">
    <property type="entry name" value="RsmF-B_ferredox"/>
    <property type="match status" value="1"/>
</dbReference>
<dbReference type="Gene3D" id="3.40.50.150">
    <property type="entry name" value="Vaccinia Virus protein VP39"/>
    <property type="match status" value="1"/>
</dbReference>
<keyword evidence="9 13" id="KW-0694">RNA-binding</keyword>
<dbReference type="STRING" id="59196.RICGR_0075"/>
<reference evidence="15" key="2">
    <citation type="submission" date="2007-10" db="EMBL/GenBank/DDBJ databases">
        <authorList>
            <person name="Myers G.S."/>
        </authorList>
    </citation>
    <scope>NUCLEOTIDE SEQUENCE [LARGE SCALE GENOMIC DNA]</scope>
</reference>
<evidence type="ECO:0000256" key="3">
    <source>
        <dbReference type="ARBA" id="ARBA00012140"/>
    </source>
</evidence>
<evidence type="ECO:0000256" key="12">
    <source>
        <dbReference type="ARBA" id="ARBA00047283"/>
    </source>
</evidence>
<comment type="similarity">
    <text evidence="13">Belongs to the class I-like SAM-binding methyltransferase superfamily. RsmB/NOP family.</text>
</comment>
<proteinExistence type="inferred from homology"/>
<dbReference type="PANTHER" id="PTHR22807">
    <property type="entry name" value="NOP2 YEAST -RELATED NOL1/NOP2/FMU SUN DOMAIN-CONTAINING"/>
    <property type="match status" value="1"/>
</dbReference>
<evidence type="ECO:0000256" key="13">
    <source>
        <dbReference type="PROSITE-ProRule" id="PRU01023"/>
    </source>
</evidence>
<feature type="binding site" evidence="13">
    <location>
        <begin position="251"/>
        <end position="257"/>
    </location>
    <ligand>
        <name>S-adenosyl-L-methionine</name>
        <dbReference type="ChEBI" id="CHEBI:59789"/>
    </ligand>
</feature>
<dbReference type="AlphaFoldDB" id="A8PKU4"/>
<evidence type="ECO:0000256" key="2">
    <source>
        <dbReference type="ARBA" id="ARBA00004496"/>
    </source>
</evidence>
<evidence type="ECO:0000256" key="5">
    <source>
        <dbReference type="ARBA" id="ARBA00022552"/>
    </source>
</evidence>
<dbReference type="FunFam" id="3.40.50.150:FF:000022">
    <property type="entry name" value="Ribosomal RNA small subunit methyltransferase B"/>
    <property type="match status" value="1"/>
</dbReference>
<comment type="subcellular location">
    <subcellularLocation>
        <location evidence="2">Cytoplasm</location>
    </subcellularLocation>
</comment>
<keyword evidence="8 13" id="KW-0949">S-adenosyl-L-methionine</keyword>
<dbReference type="OrthoDB" id="9810297at2"/>
<dbReference type="GO" id="GO:0070475">
    <property type="term" value="P:rRNA base methylation"/>
    <property type="evidence" value="ECO:0007669"/>
    <property type="project" value="TreeGrafter"/>
</dbReference>
<keyword evidence="5" id="KW-0698">rRNA processing</keyword>
<dbReference type="NCBIfam" id="NF008149">
    <property type="entry name" value="PRK10901.1"/>
    <property type="match status" value="1"/>
</dbReference>
<reference evidence="15" key="1">
    <citation type="submission" date="2006-04" db="EMBL/GenBank/DDBJ databases">
        <authorList>
            <person name="Seshadri R."/>
            <person name="Federici B.A."/>
        </authorList>
    </citation>
    <scope>NUCLEOTIDE SEQUENCE [LARGE SCALE GENOMIC DNA]</scope>
</reference>
<dbReference type="GO" id="GO:0003723">
    <property type="term" value="F:RNA binding"/>
    <property type="evidence" value="ECO:0007669"/>
    <property type="project" value="UniProtKB-UniRule"/>
</dbReference>
<comment type="function">
    <text evidence="1">Specifically methylates the cytosine at position 967 (m5C967) of 16S rRNA.</text>
</comment>
<evidence type="ECO:0000256" key="1">
    <source>
        <dbReference type="ARBA" id="ARBA00002724"/>
    </source>
</evidence>
<evidence type="ECO:0000256" key="7">
    <source>
        <dbReference type="ARBA" id="ARBA00022679"/>
    </source>
</evidence>
<evidence type="ECO:0000256" key="10">
    <source>
        <dbReference type="ARBA" id="ARBA00030399"/>
    </source>
</evidence>
<dbReference type="SUPFAM" id="SSF48013">
    <property type="entry name" value="NusB-like"/>
    <property type="match status" value="1"/>
</dbReference>
<dbReference type="InterPro" id="IPR001678">
    <property type="entry name" value="MeTrfase_RsmB-F_NOP2_dom"/>
</dbReference>
<feature type="binding site" evidence="13">
    <location>
        <position position="323"/>
    </location>
    <ligand>
        <name>S-adenosyl-L-methionine</name>
        <dbReference type="ChEBI" id="CHEBI:59789"/>
    </ligand>
</feature>
<dbReference type="RefSeq" id="WP_006035717.1">
    <property type="nucleotide sequence ID" value="NZ_AAQJ02000001.1"/>
</dbReference>
<comment type="catalytic activity">
    <reaction evidence="12">
        <text>cytidine(967) in 16S rRNA + S-adenosyl-L-methionine = 5-methylcytidine(967) in 16S rRNA + S-adenosyl-L-homocysteine + H(+)</text>
        <dbReference type="Rhea" id="RHEA:42748"/>
        <dbReference type="Rhea" id="RHEA-COMP:10219"/>
        <dbReference type="Rhea" id="RHEA-COMP:10220"/>
        <dbReference type="ChEBI" id="CHEBI:15378"/>
        <dbReference type="ChEBI" id="CHEBI:57856"/>
        <dbReference type="ChEBI" id="CHEBI:59789"/>
        <dbReference type="ChEBI" id="CHEBI:74483"/>
        <dbReference type="ChEBI" id="CHEBI:82748"/>
        <dbReference type="EC" id="2.1.1.176"/>
    </reaction>
</comment>
<evidence type="ECO:0000313" key="16">
    <source>
        <dbReference type="Proteomes" id="UP000054075"/>
    </source>
</evidence>
<accession>A8PKU4</accession>
<feature type="domain" description="SAM-dependent MTase RsmB/NOP-type" evidence="14">
    <location>
        <begin position="161"/>
        <end position="434"/>
    </location>
</feature>
<keyword evidence="7 13" id="KW-0808">Transferase</keyword>